<accession>A0ABY1ZMN4</accession>
<proteinExistence type="predicted"/>
<evidence type="ECO:0000313" key="2">
    <source>
        <dbReference type="Proteomes" id="UP000313645"/>
    </source>
</evidence>
<organism evidence="1 2">
    <name type="scientific">Marinobacter halodurans</name>
    <dbReference type="NCBI Taxonomy" id="2528979"/>
    <lineage>
        <taxon>Bacteria</taxon>
        <taxon>Pseudomonadati</taxon>
        <taxon>Pseudomonadota</taxon>
        <taxon>Gammaproteobacteria</taxon>
        <taxon>Pseudomonadales</taxon>
        <taxon>Marinobacteraceae</taxon>
        <taxon>Marinobacter</taxon>
    </lineage>
</organism>
<evidence type="ECO:0000313" key="1">
    <source>
        <dbReference type="EMBL" id="TBW57414.1"/>
    </source>
</evidence>
<dbReference type="EMBL" id="SJDL01000008">
    <property type="protein sequence ID" value="TBW57414.1"/>
    <property type="molecule type" value="Genomic_DNA"/>
</dbReference>
<keyword evidence="2" id="KW-1185">Reference proteome</keyword>
<sequence length="85" mass="9726">MTEKRASKNQFELDFYSALEALKDGKFIQGSEFKSGLYVALDDAGMAAKFDAKDNNRRLGNLFIYRGLYRQQFRAFTVANEVLTD</sequence>
<dbReference type="RefSeq" id="WP_131480448.1">
    <property type="nucleotide sequence ID" value="NZ_SJDL01000008.1"/>
</dbReference>
<name>A0ABY1ZMN4_9GAMM</name>
<protein>
    <submittedName>
        <fullName evidence="1">Uncharacterized protein</fullName>
    </submittedName>
</protein>
<gene>
    <name evidence="1" type="ORF">EZI54_07080</name>
</gene>
<dbReference type="Proteomes" id="UP000313645">
    <property type="component" value="Unassembled WGS sequence"/>
</dbReference>
<comment type="caution">
    <text evidence="1">The sequence shown here is derived from an EMBL/GenBank/DDBJ whole genome shotgun (WGS) entry which is preliminary data.</text>
</comment>
<reference evidence="1 2" key="1">
    <citation type="submission" date="2019-02" db="EMBL/GenBank/DDBJ databases">
        <title>Marinobacter halodurans sp. nov., a marine bacterium isolated from sea tidal flat.</title>
        <authorList>
            <person name="Yoo Y."/>
            <person name="Lee D.W."/>
            <person name="Kim B.S."/>
            <person name="Kim J.-J."/>
        </authorList>
    </citation>
    <scope>NUCLEOTIDE SEQUENCE [LARGE SCALE GENOMIC DNA]</scope>
    <source>
        <strain evidence="1 2">YJ-S3-2</strain>
    </source>
</reference>